<dbReference type="InterPro" id="IPR002320">
    <property type="entry name" value="Thr-tRNA-ligase_IIa"/>
</dbReference>
<feature type="domain" description="Aminoacyl-transfer RNA synthetases class-II family profile" evidence="14">
    <location>
        <begin position="358"/>
        <end position="672"/>
    </location>
</feature>
<evidence type="ECO:0000256" key="5">
    <source>
        <dbReference type="ARBA" id="ARBA00022741"/>
    </source>
</evidence>
<dbReference type="AlphaFoldDB" id="A0A507E932"/>
<keyword evidence="9" id="KW-0496">Mitochondrion</keyword>
<dbReference type="InterPro" id="IPR004154">
    <property type="entry name" value="Anticodon-bd"/>
</dbReference>
<evidence type="ECO:0000259" key="14">
    <source>
        <dbReference type="PROSITE" id="PS50862"/>
    </source>
</evidence>
<evidence type="ECO:0000313" key="16">
    <source>
        <dbReference type="Proteomes" id="UP000318582"/>
    </source>
</evidence>
<dbReference type="CDD" id="cd00771">
    <property type="entry name" value="ThrRS_core"/>
    <property type="match status" value="1"/>
</dbReference>
<keyword evidence="4 15" id="KW-0436">Ligase</keyword>
<dbReference type="InterPro" id="IPR002314">
    <property type="entry name" value="aa-tRNA-synt_IIb"/>
</dbReference>
<evidence type="ECO:0000256" key="3">
    <source>
        <dbReference type="ARBA" id="ARBA00013163"/>
    </source>
</evidence>
<dbReference type="FunFam" id="3.30.930.10:FF:000039">
    <property type="entry name" value="Threonyl-tRNA synthetase, mitochondrial"/>
    <property type="match status" value="1"/>
</dbReference>
<dbReference type="Pfam" id="PF03129">
    <property type="entry name" value="HGTP_anticodon"/>
    <property type="match status" value="1"/>
</dbReference>
<dbReference type="GO" id="GO:0005524">
    <property type="term" value="F:ATP binding"/>
    <property type="evidence" value="ECO:0007669"/>
    <property type="project" value="UniProtKB-KW"/>
</dbReference>
<comment type="caution">
    <text evidence="15">The sequence shown here is derived from an EMBL/GenBank/DDBJ whole genome shotgun (WGS) entry which is preliminary data.</text>
</comment>
<dbReference type="HAMAP" id="MF_00184">
    <property type="entry name" value="Thr_tRNA_synth"/>
    <property type="match status" value="1"/>
</dbReference>
<dbReference type="SUPFAM" id="SSF55681">
    <property type="entry name" value="Class II aaRS and biotin synthetases"/>
    <property type="match status" value="1"/>
</dbReference>
<proteinExistence type="inferred from homology"/>
<dbReference type="Pfam" id="PF07973">
    <property type="entry name" value="tRNA_SAD"/>
    <property type="match status" value="1"/>
</dbReference>
<accession>A0A507E932</accession>
<evidence type="ECO:0000256" key="13">
    <source>
        <dbReference type="SAM" id="MobiDB-lite"/>
    </source>
</evidence>
<evidence type="ECO:0000256" key="6">
    <source>
        <dbReference type="ARBA" id="ARBA00022840"/>
    </source>
</evidence>
<dbReference type="InterPro" id="IPR018163">
    <property type="entry name" value="Thr/Ala-tRNA-synth_IIc_edit"/>
</dbReference>
<dbReference type="PRINTS" id="PR01047">
    <property type="entry name" value="TRNASYNTHTHR"/>
</dbReference>
<protein>
    <recommendedName>
        <fullName evidence="3">threonine--tRNA ligase</fullName>
        <ecNumber evidence="3">6.1.1.3</ecNumber>
    </recommendedName>
    <alternativeName>
        <fullName evidence="11">Threonyl-tRNA synthetase</fullName>
    </alternativeName>
</protein>
<dbReference type="Proteomes" id="UP000318582">
    <property type="component" value="Unassembled WGS sequence"/>
</dbReference>
<evidence type="ECO:0000256" key="11">
    <source>
        <dbReference type="ARBA" id="ARBA00031900"/>
    </source>
</evidence>
<comment type="similarity">
    <text evidence="2">Belongs to the class-II aminoacyl-tRNA synthetase family.</text>
</comment>
<comment type="subcellular location">
    <subcellularLocation>
        <location evidence="1">Mitochondrion matrix</location>
    </subcellularLocation>
</comment>
<gene>
    <name evidence="15" type="ORF">PhCBS80983_g01873</name>
</gene>
<evidence type="ECO:0000313" key="15">
    <source>
        <dbReference type="EMBL" id="TPX60314.1"/>
    </source>
</evidence>
<keyword evidence="16" id="KW-1185">Reference proteome</keyword>
<dbReference type="GO" id="GO:0005759">
    <property type="term" value="C:mitochondrial matrix"/>
    <property type="evidence" value="ECO:0007669"/>
    <property type="project" value="UniProtKB-SubCell"/>
</dbReference>
<dbReference type="InterPro" id="IPR045864">
    <property type="entry name" value="aa-tRNA-synth_II/BPL/LPL"/>
</dbReference>
<dbReference type="InterPro" id="IPR012947">
    <property type="entry name" value="tRNA_SAD"/>
</dbReference>
<dbReference type="PROSITE" id="PS50862">
    <property type="entry name" value="AA_TRNA_LIGASE_II"/>
    <property type="match status" value="1"/>
</dbReference>
<evidence type="ECO:0000256" key="1">
    <source>
        <dbReference type="ARBA" id="ARBA00004305"/>
    </source>
</evidence>
<evidence type="ECO:0000256" key="10">
    <source>
        <dbReference type="ARBA" id="ARBA00023146"/>
    </source>
</evidence>
<comment type="catalytic activity">
    <reaction evidence="12">
        <text>tRNA(Thr) + L-threonine + ATP = L-threonyl-tRNA(Thr) + AMP + diphosphate + H(+)</text>
        <dbReference type="Rhea" id="RHEA:24624"/>
        <dbReference type="Rhea" id="RHEA-COMP:9670"/>
        <dbReference type="Rhea" id="RHEA-COMP:9704"/>
        <dbReference type="ChEBI" id="CHEBI:15378"/>
        <dbReference type="ChEBI" id="CHEBI:30616"/>
        <dbReference type="ChEBI" id="CHEBI:33019"/>
        <dbReference type="ChEBI" id="CHEBI:57926"/>
        <dbReference type="ChEBI" id="CHEBI:78442"/>
        <dbReference type="ChEBI" id="CHEBI:78534"/>
        <dbReference type="ChEBI" id="CHEBI:456215"/>
        <dbReference type="EC" id="6.1.1.3"/>
    </reaction>
</comment>
<dbReference type="EC" id="6.1.1.3" evidence="3"/>
<dbReference type="SMART" id="SM00863">
    <property type="entry name" value="tRNA_SAD"/>
    <property type="match status" value="1"/>
</dbReference>
<keyword evidence="6" id="KW-0067">ATP-binding</keyword>
<keyword evidence="10" id="KW-0030">Aminoacyl-tRNA synthetase</keyword>
<feature type="region of interest" description="Disordered" evidence="13">
    <location>
        <begin position="707"/>
        <end position="733"/>
    </location>
</feature>
<dbReference type="PANTHER" id="PTHR11451:SF44">
    <property type="entry name" value="THREONINE--TRNA LIGASE, CHLOROPLASTIC_MITOCHONDRIAL 2"/>
    <property type="match status" value="1"/>
</dbReference>
<dbReference type="SUPFAM" id="SSF55186">
    <property type="entry name" value="ThrRS/AlaRS common domain"/>
    <property type="match status" value="1"/>
</dbReference>
<feature type="compositionally biased region" description="Low complexity" evidence="13">
    <location>
        <begin position="707"/>
        <end position="721"/>
    </location>
</feature>
<keyword evidence="7" id="KW-0648">Protein biosynthesis</keyword>
<dbReference type="InterPro" id="IPR012675">
    <property type="entry name" value="Beta-grasp_dom_sf"/>
</dbReference>
<dbReference type="InterPro" id="IPR033728">
    <property type="entry name" value="ThrRS_core"/>
</dbReference>
<evidence type="ECO:0000256" key="4">
    <source>
        <dbReference type="ARBA" id="ARBA00022598"/>
    </source>
</evidence>
<evidence type="ECO:0000256" key="12">
    <source>
        <dbReference type="ARBA" id="ARBA00049515"/>
    </source>
</evidence>
<reference evidence="15 16" key="1">
    <citation type="journal article" date="2019" name="Sci. Rep.">
        <title>Comparative genomics of chytrid fungi reveal insights into the obligate biotrophic and pathogenic lifestyle of Synchytrium endobioticum.</title>
        <authorList>
            <person name="van de Vossenberg B.T.L.H."/>
            <person name="Warris S."/>
            <person name="Nguyen H.D.T."/>
            <person name="van Gent-Pelzer M.P.E."/>
            <person name="Joly D.L."/>
            <person name="van de Geest H.C."/>
            <person name="Bonants P.J.M."/>
            <person name="Smith D.S."/>
            <person name="Levesque C.A."/>
            <person name="van der Lee T.A.J."/>
        </authorList>
    </citation>
    <scope>NUCLEOTIDE SEQUENCE [LARGE SCALE GENOMIC DNA]</scope>
    <source>
        <strain evidence="15 16">CBS 809.83</strain>
    </source>
</reference>
<dbReference type="InterPro" id="IPR006195">
    <property type="entry name" value="aa-tRNA-synth_II"/>
</dbReference>
<dbReference type="GO" id="GO:0004829">
    <property type="term" value="F:threonine-tRNA ligase activity"/>
    <property type="evidence" value="ECO:0007669"/>
    <property type="project" value="UniProtKB-EC"/>
</dbReference>
<dbReference type="Gene3D" id="3.30.930.10">
    <property type="entry name" value="Bira Bifunctional Protein, Domain 2"/>
    <property type="match status" value="1"/>
</dbReference>
<keyword evidence="8" id="KW-0809">Transit peptide</keyword>
<evidence type="ECO:0000256" key="9">
    <source>
        <dbReference type="ARBA" id="ARBA00023128"/>
    </source>
</evidence>
<dbReference type="Gene3D" id="3.30.980.10">
    <property type="entry name" value="Threonyl-trna Synthetase, Chain A, domain 2"/>
    <property type="match status" value="1"/>
</dbReference>
<dbReference type="Pfam" id="PF00587">
    <property type="entry name" value="tRNA-synt_2b"/>
    <property type="match status" value="1"/>
</dbReference>
<name>A0A507E932_9FUNG</name>
<dbReference type="EMBL" id="QEAQ01000016">
    <property type="protein sequence ID" value="TPX60314.1"/>
    <property type="molecule type" value="Genomic_DNA"/>
</dbReference>
<dbReference type="Gene3D" id="3.40.50.800">
    <property type="entry name" value="Anticodon-binding domain"/>
    <property type="match status" value="1"/>
</dbReference>
<dbReference type="GO" id="GO:0006435">
    <property type="term" value="P:threonyl-tRNA aminoacylation"/>
    <property type="evidence" value="ECO:0007669"/>
    <property type="project" value="InterPro"/>
</dbReference>
<organism evidence="15 16">
    <name type="scientific">Powellomyces hirtus</name>
    <dbReference type="NCBI Taxonomy" id="109895"/>
    <lineage>
        <taxon>Eukaryota</taxon>
        <taxon>Fungi</taxon>
        <taxon>Fungi incertae sedis</taxon>
        <taxon>Chytridiomycota</taxon>
        <taxon>Chytridiomycota incertae sedis</taxon>
        <taxon>Chytridiomycetes</taxon>
        <taxon>Spizellomycetales</taxon>
        <taxon>Powellomycetaceae</taxon>
        <taxon>Powellomyces</taxon>
    </lineage>
</organism>
<evidence type="ECO:0000256" key="2">
    <source>
        <dbReference type="ARBA" id="ARBA00008226"/>
    </source>
</evidence>
<evidence type="ECO:0000256" key="7">
    <source>
        <dbReference type="ARBA" id="ARBA00022917"/>
    </source>
</evidence>
<sequence length="806" mass="90289">MFISRRHACRPLATTWSCRKQGFVQRHASTYARHRLAVWDENAEKLRSEAAERTGIKVMVDGAERLFEGQAGVMRPLEIIQEMGLNADSHLLAIVDREHAWDLSRPLESNCSLELVPADSSTTLAQHTVWHSGAHLLGWAMEHKFGDAVFLCDGPAIKNGGFFYDSLIRAREADTHDDVQGPVEKRISNLLRSEGDAIYNVTMQDTRDLAAQMKSFAKKKARFQRLVVPRTIAEHMFIHNPFKLHFLSRIPPDAPVTLYRCGDFIDLCRGPHVPHTGYLRPHRLTRTAGAQWTVTNNAEQPLSRVYGIAFTQPEALARWETAQEEAARRDHRVVGKQQGLFIMNPLAPGSPFMLPHGTRITQKLLDFLRAEYRRFGYAEVVTPLLFNKDVWVTSGHWENYKDDMFVVHTGSSTSTNINTTAATTTPTITSENSNPSPPSTLLECDSHASCCGGTHDEPADADIHGLKPMNCPGHCLVYASSAKSYRDLPIRLAEFSPLHRNEASGALTGLTRVRKFHQDDAHIFCTPDQLQSEIAATLHFIDRVYTIFGFPAYELALSTRPETKFVGEVQQWEDAETQLRKALDGTGRAWTLNPGDGAFYGPKIDILLTDALGRQHQTATVQLDFQLPKRFGLKYQHQDGSQRTPVIVHRAVLGSLERMLAILIEHYAGRWPFWLSPRQAVVVPVANEYTAYAESIAAQLSGRGLPANPLSPSAPLSTTHTTETRRLPPPPPPNIFWHVDVDATDHSLPKRIRDAQAAQYNFMLVVGENERKAGGVAVRARDGSDKGFMTVPQLREFFNNLDQEFK</sequence>
<dbReference type="FunFam" id="3.30.980.10:FF:000005">
    <property type="entry name" value="Threonyl-tRNA synthetase, mitochondrial"/>
    <property type="match status" value="1"/>
</dbReference>
<evidence type="ECO:0000256" key="8">
    <source>
        <dbReference type="ARBA" id="ARBA00022946"/>
    </source>
</evidence>
<dbReference type="SUPFAM" id="SSF52954">
    <property type="entry name" value="Class II aaRS ABD-related"/>
    <property type="match status" value="1"/>
</dbReference>
<dbReference type="InterPro" id="IPR036621">
    <property type="entry name" value="Anticodon-bd_dom_sf"/>
</dbReference>
<dbReference type="Gene3D" id="3.10.20.30">
    <property type="match status" value="1"/>
</dbReference>
<keyword evidence="5" id="KW-0547">Nucleotide-binding</keyword>
<dbReference type="STRING" id="109895.A0A507E932"/>
<dbReference type="PANTHER" id="PTHR11451">
    <property type="entry name" value="THREONINE-TRNA LIGASE"/>
    <property type="match status" value="1"/>
</dbReference>